<dbReference type="AlphaFoldDB" id="I4IV05"/>
<name>I4IV05_MICAE</name>
<dbReference type="SUPFAM" id="SSF53335">
    <property type="entry name" value="S-adenosyl-L-methionine-dependent methyltransferases"/>
    <property type="match status" value="1"/>
</dbReference>
<dbReference type="InterPro" id="IPR001525">
    <property type="entry name" value="C5_MeTfrase"/>
</dbReference>
<dbReference type="PROSITE" id="PS51679">
    <property type="entry name" value="SAM_MT_C5"/>
    <property type="match status" value="1"/>
</dbReference>
<dbReference type="InterPro" id="IPR029063">
    <property type="entry name" value="SAM-dependent_MTases_sf"/>
</dbReference>
<dbReference type="PRINTS" id="PR00105">
    <property type="entry name" value="C5METTRFRASE"/>
</dbReference>
<dbReference type="PROSITE" id="PS00094">
    <property type="entry name" value="C5_MTASE_1"/>
    <property type="match status" value="1"/>
</dbReference>
<sequence length="352" mass="39561">MNSYLTALNSLRLPKEKRNELVAVSLFSGGGGLDLGLSLAGFNFKYSNDEVQYYCDTVSYNFPDCVAEAKDVRDLKGDEIKEIIKTEKISLIAGGPPCQAFSILGKRGSFADDRGQLVFDYIRLINELKPQAFVFENVPGLLTLNNGEDWEKLYYHFQVETGYDIYTDILNAADYGVPQIRKRVFVVGFCQPVEFNFPSPRYRDPSSLDLLNQHLPDWIPAKLALEQVENLPNHDIRIHGDRVRSRYEKIPPGSRDKVDHTDRIDPEKPSGTVLVGSKAGGGRPHIHPYVPRHITVREAARLQSFPDWYKFLGTSTAQYRQVGNAVPPLLAFAVGKSIQDTLKTLSKEEIAV</sequence>
<dbReference type="GO" id="GO:0009307">
    <property type="term" value="P:DNA restriction-modification system"/>
    <property type="evidence" value="ECO:0007669"/>
    <property type="project" value="UniProtKB-KW"/>
</dbReference>
<dbReference type="PANTHER" id="PTHR10629">
    <property type="entry name" value="CYTOSINE-SPECIFIC METHYLTRANSFERASE"/>
    <property type="match status" value="1"/>
</dbReference>
<evidence type="ECO:0000256" key="3">
    <source>
        <dbReference type="ARBA" id="ARBA00022691"/>
    </source>
</evidence>
<dbReference type="NCBIfam" id="TIGR00675">
    <property type="entry name" value="dcm"/>
    <property type="match status" value="1"/>
</dbReference>
<dbReference type="Pfam" id="PF00145">
    <property type="entry name" value="DNA_methylase"/>
    <property type="match status" value="1"/>
</dbReference>
<evidence type="ECO:0000256" key="1">
    <source>
        <dbReference type="ARBA" id="ARBA00022603"/>
    </source>
</evidence>
<feature type="compositionally biased region" description="Basic and acidic residues" evidence="8">
    <location>
        <begin position="247"/>
        <end position="268"/>
    </location>
</feature>
<dbReference type="GO" id="GO:0044027">
    <property type="term" value="P:negative regulation of gene expression via chromosomal CpG island methylation"/>
    <property type="evidence" value="ECO:0007669"/>
    <property type="project" value="TreeGrafter"/>
</dbReference>
<keyword evidence="3 5" id="KW-0949">S-adenosyl-L-methionine</keyword>
<dbReference type="RefSeq" id="WP_002803950.1">
    <property type="nucleotide sequence ID" value="NZ_HE974200.1"/>
</dbReference>
<comment type="catalytic activity">
    <reaction evidence="7">
        <text>a 2'-deoxycytidine in DNA + S-adenosyl-L-methionine = a 5-methyl-2'-deoxycytidine in DNA + S-adenosyl-L-homocysteine + H(+)</text>
        <dbReference type="Rhea" id="RHEA:13681"/>
        <dbReference type="Rhea" id="RHEA-COMP:11369"/>
        <dbReference type="Rhea" id="RHEA-COMP:11370"/>
        <dbReference type="ChEBI" id="CHEBI:15378"/>
        <dbReference type="ChEBI" id="CHEBI:57856"/>
        <dbReference type="ChEBI" id="CHEBI:59789"/>
        <dbReference type="ChEBI" id="CHEBI:85452"/>
        <dbReference type="ChEBI" id="CHEBI:85454"/>
        <dbReference type="EC" id="2.1.1.37"/>
    </reaction>
</comment>
<dbReference type="InterPro" id="IPR050390">
    <property type="entry name" value="C5-Methyltransferase"/>
</dbReference>
<keyword evidence="2 5" id="KW-0808">Transferase</keyword>
<evidence type="ECO:0000256" key="8">
    <source>
        <dbReference type="SAM" id="MobiDB-lite"/>
    </source>
</evidence>
<dbReference type="EMBL" id="CAIQ01000320">
    <property type="protein sequence ID" value="CCI38129.1"/>
    <property type="molecule type" value="Genomic_DNA"/>
</dbReference>
<dbReference type="GO" id="GO:0003886">
    <property type="term" value="F:DNA (cytosine-5-)-methyltransferase activity"/>
    <property type="evidence" value="ECO:0007669"/>
    <property type="project" value="UniProtKB-EC"/>
</dbReference>
<dbReference type="EC" id="2.1.1.37" evidence="7"/>
<evidence type="ECO:0000256" key="4">
    <source>
        <dbReference type="ARBA" id="ARBA00022747"/>
    </source>
</evidence>
<organism evidence="9 10">
    <name type="scientific">Microcystis aeruginosa PCC 9701</name>
    <dbReference type="NCBI Taxonomy" id="721123"/>
    <lineage>
        <taxon>Bacteria</taxon>
        <taxon>Bacillati</taxon>
        <taxon>Cyanobacteriota</taxon>
        <taxon>Cyanophyceae</taxon>
        <taxon>Oscillatoriophycideae</taxon>
        <taxon>Chroococcales</taxon>
        <taxon>Microcystaceae</taxon>
        <taxon>Microcystis</taxon>
    </lineage>
</organism>
<proteinExistence type="inferred from homology"/>
<reference evidence="9 10" key="1">
    <citation type="submission" date="2012-04" db="EMBL/GenBank/DDBJ databases">
        <authorList>
            <person name="Genoscope - CEA"/>
        </authorList>
    </citation>
    <scope>NUCLEOTIDE SEQUENCE [LARGE SCALE GENOMIC DNA]</scope>
    <source>
        <strain evidence="9 10">9701</strain>
    </source>
</reference>
<gene>
    <name evidence="9" type="ORF">MICAK_3870005</name>
</gene>
<feature type="active site" evidence="5">
    <location>
        <position position="98"/>
    </location>
</feature>
<evidence type="ECO:0000256" key="7">
    <source>
        <dbReference type="RuleBase" id="RU000417"/>
    </source>
</evidence>
<dbReference type="Gene3D" id="3.40.50.150">
    <property type="entry name" value="Vaccinia Virus protein VP39"/>
    <property type="match status" value="1"/>
</dbReference>
<evidence type="ECO:0000256" key="5">
    <source>
        <dbReference type="PROSITE-ProRule" id="PRU01016"/>
    </source>
</evidence>
<keyword evidence="4" id="KW-0680">Restriction system</keyword>
<dbReference type="GO" id="GO:0032259">
    <property type="term" value="P:methylation"/>
    <property type="evidence" value="ECO:0007669"/>
    <property type="project" value="UniProtKB-KW"/>
</dbReference>
<evidence type="ECO:0000313" key="10">
    <source>
        <dbReference type="Proteomes" id="UP000004047"/>
    </source>
</evidence>
<dbReference type="Gene3D" id="3.90.120.10">
    <property type="entry name" value="DNA Methylase, subunit A, domain 2"/>
    <property type="match status" value="1"/>
</dbReference>
<evidence type="ECO:0000313" key="9">
    <source>
        <dbReference type="EMBL" id="CCI38129.1"/>
    </source>
</evidence>
<feature type="region of interest" description="Disordered" evidence="8">
    <location>
        <begin position="247"/>
        <end position="278"/>
    </location>
</feature>
<dbReference type="GO" id="GO:0003677">
    <property type="term" value="F:DNA binding"/>
    <property type="evidence" value="ECO:0007669"/>
    <property type="project" value="TreeGrafter"/>
</dbReference>
<dbReference type="PANTHER" id="PTHR10629:SF52">
    <property type="entry name" value="DNA (CYTOSINE-5)-METHYLTRANSFERASE 1"/>
    <property type="match status" value="1"/>
</dbReference>
<dbReference type="Proteomes" id="UP000004047">
    <property type="component" value="Unassembled WGS sequence"/>
</dbReference>
<accession>I4IV05</accession>
<keyword evidence="1 5" id="KW-0489">Methyltransferase</keyword>
<protein>
    <recommendedName>
        <fullName evidence="7">Cytosine-specific methyltransferase</fullName>
        <ecNumber evidence="7">2.1.1.37</ecNumber>
    </recommendedName>
</protein>
<dbReference type="InterPro" id="IPR031303">
    <property type="entry name" value="C5_meth_CS"/>
</dbReference>
<dbReference type="PROSITE" id="PS00095">
    <property type="entry name" value="C5_MTASE_2"/>
    <property type="match status" value="1"/>
</dbReference>
<comment type="similarity">
    <text evidence="5 6">Belongs to the class I-like SAM-binding methyltransferase superfamily. C5-methyltransferase family.</text>
</comment>
<evidence type="ECO:0000256" key="2">
    <source>
        <dbReference type="ARBA" id="ARBA00022679"/>
    </source>
</evidence>
<dbReference type="InterPro" id="IPR018117">
    <property type="entry name" value="C5_DNA_meth_AS"/>
</dbReference>
<dbReference type="HOGENOM" id="CLU_006958_2_1_3"/>
<evidence type="ECO:0000256" key="6">
    <source>
        <dbReference type="RuleBase" id="RU000416"/>
    </source>
</evidence>
<comment type="caution">
    <text evidence="9">The sequence shown here is derived from an EMBL/GenBank/DDBJ whole genome shotgun (WGS) entry which is preliminary data.</text>
</comment>